<feature type="region of interest" description="Disordered" evidence="1">
    <location>
        <begin position="1"/>
        <end position="31"/>
    </location>
</feature>
<evidence type="ECO:0000313" key="3">
    <source>
        <dbReference type="Proteomes" id="UP000274822"/>
    </source>
</evidence>
<sequence length="147" mass="16524">MELARKCPLRGGGAKEETHASWMTNPPKDRSMPASFQAILAAIQATGNKFLATKNSTTEHPTYPPMPLKTTPKQQTFRSHQQPNKRPAPETPRQERRNKTPRTGGWLLELLELFGRTLGAVLTFLWPSRFRFEGGIGKACEQYEACT</sequence>
<evidence type="ECO:0000256" key="1">
    <source>
        <dbReference type="SAM" id="MobiDB-lite"/>
    </source>
</evidence>
<keyword evidence="3" id="KW-1185">Reference proteome</keyword>
<comment type="caution">
    <text evidence="2">The sequence shown here is derived from an EMBL/GenBank/DDBJ whole genome shotgun (WGS) entry which is preliminary data.</text>
</comment>
<dbReference type="AlphaFoldDB" id="A0A433QCA3"/>
<proteinExistence type="predicted"/>
<protein>
    <submittedName>
        <fullName evidence="2">Uncharacterized protein</fullName>
    </submittedName>
</protein>
<dbReference type="EMBL" id="RBNJ01008382">
    <property type="protein sequence ID" value="RUS27438.1"/>
    <property type="molecule type" value="Genomic_DNA"/>
</dbReference>
<feature type="compositionally biased region" description="Polar residues" evidence="1">
    <location>
        <begin position="71"/>
        <end position="84"/>
    </location>
</feature>
<gene>
    <name evidence="2" type="ORF">BC938DRAFT_483244</name>
</gene>
<evidence type="ECO:0000313" key="2">
    <source>
        <dbReference type="EMBL" id="RUS27438.1"/>
    </source>
</evidence>
<accession>A0A433QCA3</accession>
<name>A0A433QCA3_9FUNG</name>
<organism evidence="2 3">
    <name type="scientific">Jimgerdemannia flammicorona</name>
    <dbReference type="NCBI Taxonomy" id="994334"/>
    <lineage>
        <taxon>Eukaryota</taxon>
        <taxon>Fungi</taxon>
        <taxon>Fungi incertae sedis</taxon>
        <taxon>Mucoromycota</taxon>
        <taxon>Mucoromycotina</taxon>
        <taxon>Endogonomycetes</taxon>
        <taxon>Endogonales</taxon>
        <taxon>Endogonaceae</taxon>
        <taxon>Jimgerdemannia</taxon>
    </lineage>
</organism>
<dbReference type="Proteomes" id="UP000274822">
    <property type="component" value="Unassembled WGS sequence"/>
</dbReference>
<reference evidence="2 3" key="1">
    <citation type="journal article" date="2018" name="New Phytol.">
        <title>Phylogenomics of Endogonaceae and evolution of mycorrhizas within Mucoromycota.</title>
        <authorList>
            <person name="Chang Y."/>
            <person name="Desiro A."/>
            <person name="Na H."/>
            <person name="Sandor L."/>
            <person name="Lipzen A."/>
            <person name="Clum A."/>
            <person name="Barry K."/>
            <person name="Grigoriev I.V."/>
            <person name="Martin F.M."/>
            <person name="Stajich J.E."/>
            <person name="Smith M.E."/>
            <person name="Bonito G."/>
            <person name="Spatafora J.W."/>
        </authorList>
    </citation>
    <scope>NUCLEOTIDE SEQUENCE [LARGE SCALE GENOMIC DNA]</scope>
    <source>
        <strain evidence="2 3">AD002</strain>
    </source>
</reference>
<feature type="region of interest" description="Disordered" evidence="1">
    <location>
        <begin position="51"/>
        <end position="102"/>
    </location>
</feature>